<gene>
    <name evidence="2" type="ORF">ANCDUO_07078</name>
</gene>
<sequence>MPSSVAESSSSSDETANHEKLHQNLPQNPQQDVIGEGPDLGHQLPLDIPPDLQDDMFEKDLHHVMLHPHHQDLQKAAIAVGEDQVHQRADPLQEMVDLLLGVSGHLPGGGDLHRGKVKTLGGKGNSDEKAYLQCERENNVTVPAMTIIVSGIDLGLCHLRGGQSEGALDRVLDHEVLPEIPTHAEMSGLVRHHHGDVKDVTVLTMHDHRDVVDHGHPFTQDEGRGLVPGPGFYHEVLQWREIRS</sequence>
<dbReference type="OrthoDB" id="10463819at2759"/>
<evidence type="ECO:0000313" key="2">
    <source>
        <dbReference type="EMBL" id="KIH62639.1"/>
    </source>
</evidence>
<feature type="region of interest" description="Disordered" evidence="1">
    <location>
        <begin position="1"/>
        <end position="47"/>
    </location>
</feature>
<dbReference type="Proteomes" id="UP000054047">
    <property type="component" value="Unassembled WGS sequence"/>
</dbReference>
<evidence type="ECO:0000313" key="3">
    <source>
        <dbReference type="Proteomes" id="UP000054047"/>
    </source>
</evidence>
<protein>
    <submittedName>
        <fullName evidence="2">Uncharacterized protein</fullName>
    </submittedName>
</protein>
<name>A0A0C2GUH2_9BILA</name>
<dbReference type="AlphaFoldDB" id="A0A0C2GUH2"/>
<reference evidence="2 3" key="1">
    <citation type="submission" date="2013-12" db="EMBL/GenBank/DDBJ databases">
        <title>Draft genome of the parsitic nematode Ancylostoma duodenale.</title>
        <authorList>
            <person name="Mitreva M."/>
        </authorList>
    </citation>
    <scope>NUCLEOTIDE SEQUENCE [LARGE SCALE GENOMIC DNA]</scope>
    <source>
        <strain evidence="2 3">Zhejiang</strain>
    </source>
</reference>
<feature type="compositionally biased region" description="Low complexity" evidence="1">
    <location>
        <begin position="1"/>
        <end position="12"/>
    </location>
</feature>
<evidence type="ECO:0000256" key="1">
    <source>
        <dbReference type="SAM" id="MobiDB-lite"/>
    </source>
</evidence>
<organism evidence="2 3">
    <name type="scientific">Ancylostoma duodenale</name>
    <dbReference type="NCBI Taxonomy" id="51022"/>
    <lineage>
        <taxon>Eukaryota</taxon>
        <taxon>Metazoa</taxon>
        <taxon>Ecdysozoa</taxon>
        <taxon>Nematoda</taxon>
        <taxon>Chromadorea</taxon>
        <taxon>Rhabditida</taxon>
        <taxon>Rhabditina</taxon>
        <taxon>Rhabditomorpha</taxon>
        <taxon>Strongyloidea</taxon>
        <taxon>Ancylostomatidae</taxon>
        <taxon>Ancylostomatinae</taxon>
        <taxon>Ancylostoma</taxon>
    </lineage>
</organism>
<dbReference type="EMBL" id="KN729173">
    <property type="protein sequence ID" value="KIH62639.1"/>
    <property type="molecule type" value="Genomic_DNA"/>
</dbReference>
<accession>A0A0C2GUH2</accession>
<keyword evidence="3" id="KW-1185">Reference proteome</keyword>
<proteinExistence type="predicted"/>